<accession>A0A317WRN7</accession>
<reference evidence="2 3" key="1">
    <citation type="submission" date="2016-12" db="EMBL/GenBank/DDBJ databases">
        <title>The genomes of Aspergillus section Nigri reveals drivers in fungal speciation.</title>
        <authorList>
            <consortium name="DOE Joint Genome Institute"/>
            <person name="Vesth T.C."/>
            <person name="Nybo J."/>
            <person name="Theobald S."/>
            <person name="Brandl J."/>
            <person name="Frisvad J.C."/>
            <person name="Nielsen K.F."/>
            <person name="Lyhne E.K."/>
            <person name="Kogle M.E."/>
            <person name="Kuo A."/>
            <person name="Riley R."/>
            <person name="Clum A."/>
            <person name="Nolan M."/>
            <person name="Lipzen A."/>
            <person name="Salamov A."/>
            <person name="Henrissat B."/>
            <person name="Wiebenga A."/>
            <person name="De Vries R.P."/>
            <person name="Grigoriev I.V."/>
            <person name="Mortensen U.H."/>
            <person name="Andersen M.R."/>
            <person name="Baker S.E."/>
        </authorList>
    </citation>
    <scope>NUCLEOTIDE SEQUENCE [LARGE SCALE GENOMIC DNA]</scope>
    <source>
        <strain evidence="2 3">CBS 115572</strain>
    </source>
</reference>
<evidence type="ECO:0000256" key="1">
    <source>
        <dbReference type="SAM" id="MobiDB-lite"/>
    </source>
</evidence>
<gene>
    <name evidence="2" type="ORF">BO94DRAFT_47290</name>
</gene>
<organism evidence="2 3">
    <name type="scientific">Aspergillus sclerotioniger CBS 115572</name>
    <dbReference type="NCBI Taxonomy" id="1450535"/>
    <lineage>
        <taxon>Eukaryota</taxon>
        <taxon>Fungi</taxon>
        <taxon>Dikarya</taxon>
        <taxon>Ascomycota</taxon>
        <taxon>Pezizomycotina</taxon>
        <taxon>Eurotiomycetes</taxon>
        <taxon>Eurotiomycetidae</taxon>
        <taxon>Eurotiales</taxon>
        <taxon>Aspergillaceae</taxon>
        <taxon>Aspergillus</taxon>
        <taxon>Aspergillus subgen. Circumdati</taxon>
    </lineage>
</organism>
<sequence>SSLLSPSPSPSVVVAPCLPSPHRPSRSPDAQPPSVVPCDPALFLAMPPPCEFKADMDLCEPWPGSRSILPAILL</sequence>
<evidence type="ECO:0000313" key="3">
    <source>
        <dbReference type="Proteomes" id="UP000246702"/>
    </source>
</evidence>
<dbReference type="Proteomes" id="UP000246702">
    <property type="component" value="Unassembled WGS sequence"/>
</dbReference>
<dbReference type="AlphaFoldDB" id="A0A317WRN7"/>
<dbReference type="GeneID" id="37110597"/>
<feature type="non-terminal residue" evidence="2">
    <location>
        <position position="1"/>
    </location>
</feature>
<dbReference type="EMBL" id="MSFK01000012">
    <property type="protein sequence ID" value="PWY88675.1"/>
    <property type="molecule type" value="Genomic_DNA"/>
</dbReference>
<comment type="caution">
    <text evidence="2">The sequence shown here is derived from an EMBL/GenBank/DDBJ whole genome shotgun (WGS) entry which is preliminary data.</text>
</comment>
<evidence type="ECO:0000313" key="2">
    <source>
        <dbReference type="EMBL" id="PWY88675.1"/>
    </source>
</evidence>
<dbReference type="RefSeq" id="XP_025468037.1">
    <property type="nucleotide sequence ID" value="XM_025608454.1"/>
</dbReference>
<feature type="region of interest" description="Disordered" evidence="1">
    <location>
        <begin position="1"/>
        <end position="33"/>
    </location>
</feature>
<name>A0A317WRN7_9EURO</name>
<protein>
    <submittedName>
        <fullName evidence="2">Uncharacterized protein</fullName>
    </submittedName>
</protein>
<feature type="compositionally biased region" description="Low complexity" evidence="1">
    <location>
        <begin position="1"/>
        <end position="17"/>
    </location>
</feature>
<keyword evidence="3" id="KW-1185">Reference proteome</keyword>
<proteinExistence type="predicted"/>